<keyword evidence="4 6" id="KW-0472">Membrane</keyword>
<proteinExistence type="predicted"/>
<keyword evidence="3 6" id="KW-1133">Transmembrane helix</keyword>
<feature type="region of interest" description="Disordered" evidence="5">
    <location>
        <begin position="458"/>
        <end position="480"/>
    </location>
</feature>
<dbReference type="Proteomes" id="UP000237752">
    <property type="component" value="Unassembled WGS sequence"/>
</dbReference>
<accession>A0A2T1A022</accession>
<sequence length="701" mass="70985">MIALRLAFNELRRITTGKLPKLAIAAMLLVPVLYSATYLYANWDPYGKLQNVDAAIVNSDQQITESDGTIVHAGADVATELKTSDTFKFHVVSAETAAKGVEDGTYAFSLTIPSTFSRELTSAENFKPQQATLKVTTNDANNYLVGTIADKVSSSVRSTVASTIGEESANKFLLGFSDVHSQLLKAADGADQLAAGAAQLASGADQLTDGAAQAASGASALATAQQQLADGANQLNSGSGALADGANALATGTSTLADGLGQLEAATQGLPSSAAQLADGAQQVAAGNAQLAQYSATLANAVNQAVADAPAVRAQLTQSLVDAGVPADQVAAITAALDQLINPISQGVAQLQVANGKIQQLGTGASQVADGAAQLADSAPSLASGIAQASEGAAAANSGAAELASGAAKLHSGAGQLADGEQQAVTGTDKLADGTSQLASGAGEVSTGAHKLADGAGELSSQLRSGAGEVPNPDASTRAKTADQIGNPLEVQNTAVSSAGNYGAGLAPFFLALSMWIGSFVLFLLVRPLSNRALASGASAFQIAFGGWLPSAVIGIGQAIVVYVVATALVGIDPTYGWLTFGILAAAALSFTALLHGINAKFGAIGKFIGLVLLILQLVSAGGTFPWQTIPGPLHILHQILPLGYVVDALRHTIYGAYLPALGTDLMVLGIYLVLGLALSTWAARSDRRWSLKRLRPELVL</sequence>
<feature type="domain" description="ABC-2 type transporter transmembrane" evidence="7">
    <location>
        <begin position="486"/>
        <end position="681"/>
    </location>
</feature>
<feature type="transmembrane region" description="Helical" evidence="6">
    <location>
        <begin position="502"/>
        <end position="526"/>
    </location>
</feature>
<evidence type="ECO:0000259" key="7">
    <source>
        <dbReference type="Pfam" id="PF12698"/>
    </source>
</evidence>
<dbReference type="NCBIfam" id="TIGR03057">
    <property type="entry name" value="xxxLxxG_by_4"/>
    <property type="match status" value="6"/>
</dbReference>
<feature type="transmembrane region" description="Helical" evidence="6">
    <location>
        <begin position="666"/>
        <end position="684"/>
    </location>
</feature>
<gene>
    <name evidence="8" type="ORF">CLV47_10783</name>
</gene>
<evidence type="ECO:0000256" key="2">
    <source>
        <dbReference type="ARBA" id="ARBA00022692"/>
    </source>
</evidence>
<dbReference type="Gene3D" id="1.10.287.950">
    <property type="entry name" value="Methyl-accepting chemotaxis protein"/>
    <property type="match status" value="1"/>
</dbReference>
<dbReference type="NCBIfam" id="TIGR03062">
    <property type="entry name" value="pip_yhgE_Cterm"/>
    <property type="match status" value="1"/>
</dbReference>
<feature type="transmembrane region" description="Helical" evidence="6">
    <location>
        <begin position="547"/>
        <end position="570"/>
    </location>
</feature>
<dbReference type="InterPro" id="IPR023908">
    <property type="entry name" value="xxxLxxG_rpt"/>
</dbReference>
<dbReference type="InterPro" id="IPR017500">
    <property type="entry name" value="Phage_infect_YhgE_N"/>
</dbReference>
<protein>
    <submittedName>
        <fullName evidence="8">Putative membrane protein</fullName>
    </submittedName>
</protein>
<organism evidence="8 9">
    <name type="scientific">Antricoccus suffuscus</name>
    <dbReference type="NCBI Taxonomy" id="1629062"/>
    <lineage>
        <taxon>Bacteria</taxon>
        <taxon>Bacillati</taxon>
        <taxon>Actinomycetota</taxon>
        <taxon>Actinomycetes</taxon>
        <taxon>Geodermatophilales</taxon>
        <taxon>Antricoccaceae</taxon>
        <taxon>Antricoccus</taxon>
    </lineage>
</organism>
<evidence type="ECO:0000256" key="4">
    <source>
        <dbReference type="ARBA" id="ARBA00023136"/>
    </source>
</evidence>
<feature type="domain" description="ABC-2 type transporter transmembrane" evidence="7">
    <location>
        <begin position="25"/>
        <end position="160"/>
    </location>
</feature>
<dbReference type="InterPro" id="IPR011049">
    <property type="entry name" value="Serralysin-like_metalloprot_C"/>
</dbReference>
<dbReference type="InterPro" id="IPR051328">
    <property type="entry name" value="T7SS_ABC-Transporter"/>
</dbReference>
<dbReference type="GO" id="GO:0140359">
    <property type="term" value="F:ABC-type transporter activity"/>
    <property type="evidence" value="ECO:0007669"/>
    <property type="project" value="InterPro"/>
</dbReference>
<dbReference type="SUPFAM" id="SSF101967">
    <property type="entry name" value="Adhesin YadA, collagen-binding domain"/>
    <property type="match status" value="1"/>
</dbReference>
<dbReference type="NCBIfam" id="TIGR03061">
    <property type="entry name" value="pip_yhgE_Nterm"/>
    <property type="match status" value="1"/>
</dbReference>
<dbReference type="InterPro" id="IPR017501">
    <property type="entry name" value="Phage_infect_YhgE_C"/>
</dbReference>
<evidence type="ECO:0000256" key="3">
    <source>
        <dbReference type="ARBA" id="ARBA00022989"/>
    </source>
</evidence>
<keyword evidence="9" id="KW-1185">Reference proteome</keyword>
<comment type="subcellular location">
    <subcellularLocation>
        <location evidence="1">Membrane</location>
        <topology evidence="1">Multi-pass membrane protein</topology>
    </subcellularLocation>
</comment>
<dbReference type="InterPro" id="IPR013525">
    <property type="entry name" value="ABC2_TM"/>
</dbReference>
<evidence type="ECO:0000313" key="8">
    <source>
        <dbReference type="EMBL" id="PRZ41956.1"/>
    </source>
</evidence>
<evidence type="ECO:0000313" key="9">
    <source>
        <dbReference type="Proteomes" id="UP000237752"/>
    </source>
</evidence>
<feature type="transmembrane region" description="Helical" evidence="6">
    <location>
        <begin position="576"/>
        <end position="596"/>
    </location>
</feature>
<name>A0A2T1A022_9ACTN</name>
<evidence type="ECO:0000256" key="6">
    <source>
        <dbReference type="SAM" id="Phobius"/>
    </source>
</evidence>
<dbReference type="GO" id="GO:0016020">
    <property type="term" value="C:membrane"/>
    <property type="evidence" value="ECO:0007669"/>
    <property type="project" value="UniProtKB-SubCell"/>
</dbReference>
<evidence type="ECO:0000256" key="5">
    <source>
        <dbReference type="SAM" id="MobiDB-lite"/>
    </source>
</evidence>
<reference evidence="8 9" key="1">
    <citation type="submission" date="2018-03" db="EMBL/GenBank/DDBJ databases">
        <title>Genomic Encyclopedia of Archaeal and Bacterial Type Strains, Phase II (KMG-II): from individual species to whole genera.</title>
        <authorList>
            <person name="Goeker M."/>
        </authorList>
    </citation>
    <scope>NUCLEOTIDE SEQUENCE [LARGE SCALE GENOMIC DNA]</scope>
    <source>
        <strain evidence="8 9">DSM 100065</strain>
    </source>
</reference>
<dbReference type="PANTHER" id="PTHR43077">
    <property type="entry name" value="TRANSPORT PERMEASE YVFS-RELATED"/>
    <property type="match status" value="1"/>
</dbReference>
<feature type="transmembrane region" description="Helical" evidence="6">
    <location>
        <begin position="608"/>
        <end position="627"/>
    </location>
</feature>
<dbReference type="OrthoDB" id="9811483at2"/>
<dbReference type="Pfam" id="PF12698">
    <property type="entry name" value="ABC2_membrane_3"/>
    <property type="match status" value="2"/>
</dbReference>
<dbReference type="AlphaFoldDB" id="A0A2T1A022"/>
<evidence type="ECO:0000256" key="1">
    <source>
        <dbReference type="ARBA" id="ARBA00004141"/>
    </source>
</evidence>
<dbReference type="RefSeq" id="WP_106348910.1">
    <property type="nucleotide sequence ID" value="NZ_PVUE01000007.1"/>
</dbReference>
<dbReference type="Gene3D" id="3.40.1710.10">
    <property type="entry name" value="abc type-2 transporter like domain"/>
    <property type="match status" value="1"/>
</dbReference>
<comment type="caution">
    <text evidence="8">The sequence shown here is derived from an EMBL/GenBank/DDBJ whole genome shotgun (WGS) entry which is preliminary data.</text>
</comment>
<dbReference type="PANTHER" id="PTHR43077:SF10">
    <property type="entry name" value="TRANSPORT PERMEASE PROTEIN"/>
    <property type="match status" value="1"/>
</dbReference>
<keyword evidence="2 6" id="KW-0812">Transmembrane</keyword>
<dbReference type="EMBL" id="PVUE01000007">
    <property type="protein sequence ID" value="PRZ41956.1"/>
    <property type="molecule type" value="Genomic_DNA"/>
</dbReference>
<feature type="transmembrane region" description="Helical" evidence="6">
    <location>
        <begin position="21"/>
        <end position="41"/>
    </location>
</feature>